<evidence type="ECO:0000313" key="2">
    <source>
        <dbReference type="Proteomes" id="UP001516400"/>
    </source>
</evidence>
<gene>
    <name evidence="1" type="ORF">HHI36_016406</name>
</gene>
<reference evidence="1 2" key="1">
    <citation type="journal article" date="2021" name="BMC Biol.">
        <title>Horizontally acquired antibacterial genes associated with adaptive radiation of ladybird beetles.</title>
        <authorList>
            <person name="Li H.S."/>
            <person name="Tang X.F."/>
            <person name="Huang Y.H."/>
            <person name="Xu Z.Y."/>
            <person name="Chen M.L."/>
            <person name="Du X.Y."/>
            <person name="Qiu B.Y."/>
            <person name="Chen P.T."/>
            <person name="Zhang W."/>
            <person name="Slipinski A."/>
            <person name="Escalona H.E."/>
            <person name="Waterhouse R.M."/>
            <person name="Zwick A."/>
            <person name="Pang H."/>
        </authorList>
    </citation>
    <scope>NUCLEOTIDE SEQUENCE [LARGE SCALE GENOMIC DNA]</scope>
    <source>
        <strain evidence="1">SYSU2018</strain>
    </source>
</reference>
<dbReference type="InterPro" id="IPR018790">
    <property type="entry name" value="DUF2358"/>
</dbReference>
<dbReference type="AlphaFoldDB" id="A0ABD2NJM1"/>
<keyword evidence="2" id="KW-1185">Reference proteome</keyword>
<name>A0ABD2NJM1_9CUCU</name>
<dbReference type="Pfam" id="PF10184">
    <property type="entry name" value="DUF2358"/>
    <property type="match status" value="1"/>
</dbReference>
<protein>
    <submittedName>
        <fullName evidence="1">Uncharacterized protein</fullName>
    </submittedName>
</protein>
<proteinExistence type="predicted"/>
<organism evidence="1 2">
    <name type="scientific">Cryptolaemus montrouzieri</name>
    <dbReference type="NCBI Taxonomy" id="559131"/>
    <lineage>
        <taxon>Eukaryota</taxon>
        <taxon>Metazoa</taxon>
        <taxon>Ecdysozoa</taxon>
        <taxon>Arthropoda</taxon>
        <taxon>Hexapoda</taxon>
        <taxon>Insecta</taxon>
        <taxon>Pterygota</taxon>
        <taxon>Neoptera</taxon>
        <taxon>Endopterygota</taxon>
        <taxon>Coleoptera</taxon>
        <taxon>Polyphaga</taxon>
        <taxon>Cucujiformia</taxon>
        <taxon>Coccinelloidea</taxon>
        <taxon>Coccinellidae</taxon>
        <taxon>Scymninae</taxon>
        <taxon>Scymnini</taxon>
        <taxon>Cryptolaemus</taxon>
    </lineage>
</organism>
<dbReference type="PANTHER" id="PTHR31094">
    <property type="entry name" value="RIKEN CDNA 2310061I04 GENE"/>
    <property type="match status" value="1"/>
</dbReference>
<comment type="caution">
    <text evidence="1">The sequence shown here is derived from an EMBL/GenBank/DDBJ whole genome shotgun (WGS) entry which is preliminary data.</text>
</comment>
<accession>A0ABD2NJM1</accession>
<dbReference type="PANTHER" id="PTHR31094:SF2">
    <property type="entry name" value="RIKEN CDNA 2310061I04 GENE"/>
    <property type="match status" value="1"/>
</dbReference>
<evidence type="ECO:0000313" key="1">
    <source>
        <dbReference type="EMBL" id="KAL3278886.1"/>
    </source>
</evidence>
<dbReference type="EMBL" id="JABFTP020000124">
    <property type="protein sequence ID" value="KAL3278886.1"/>
    <property type="molecule type" value="Genomic_DNA"/>
</dbReference>
<sequence length="309" mass="36051">MANCIRHVVGRVKHMNSALMKKQTMEVRYLLNDFLHSIKWKQSYLYKHISHATYINNYSEDKSSLMQENGLKVSNSDNRELLSDIVTKEFVTIANINRVSNDVVDKHITYTSGEQRSPNDDSIKNNFLEKPSPERLTKVYQTLSNNLPDFFVKTMDYSIFHPEVINENHIRGTRTVGLYHFVKELALLRTVGHLKFAYVKFDILKITQHPEDSTVKVRWRIRGVSAMSVMVQFWRYKLWNLREIKERADVWYDGFSTFYVNGDGEIYKHVADKMMPDSEETPAVRVSHVDAAKLMLLLGTIPEISDFVH</sequence>
<dbReference type="Proteomes" id="UP001516400">
    <property type="component" value="Unassembled WGS sequence"/>
</dbReference>